<feature type="region of interest" description="Disordered" evidence="1">
    <location>
        <begin position="1023"/>
        <end position="1085"/>
    </location>
</feature>
<dbReference type="STRING" id="1686310.BBC0244_018270"/>
<dbReference type="KEGG" id="bapi:BBC0122_018290"/>
<dbReference type="Proteomes" id="UP000189632">
    <property type="component" value="Chromosome"/>
</dbReference>
<organism evidence="4 5">
    <name type="scientific">Bartonella choladocola</name>
    <dbReference type="NCBI Taxonomy" id="2750995"/>
    <lineage>
        <taxon>Bacteria</taxon>
        <taxon>Pseudomonadati</taxon>
        <taxon>Pseudomonadota</taxon>
        <taxon>Alphaproteobacteria</taxon>
        <taxon>Hyphomicrobiales</taxon>
        <taxon>Bartonellaceae</taxon>
        <taxon>Bartonella</taxon>
    </lineage>
</organism>
<feature type="compositionally biased region" description="Gly residues" evidence="1">
    <location>
        <begin position="1040"/>
        <end position="1067"/>
    </location>
</feature>
<feature type="compositionally biased region" description="Basic and acidic residues" evidence="1">
    <location>
        <begin position="1023"/>
        <end position="1038"/>
    </location>
</feature>
<feature type="domain" description="Autotransporter" evidence="3">
    <location>
        <begin position="1120"/>
        <end position="1417"/>
    </location>
</feature>
<accession>A0A1U9MIY9</accession>
<dbReference type="RefSeq" id="WP_188318023.1">
    <property type="nucleotide sequence ID" value="NZ_CP015625.1"/>
</dbReference>
<evidence type="ECO:0000313" key="4">
    <source>
        <dbReference type="EMBL" id="AQT47927.1"/>
    </source>
</evidence>
<reference evidence="4 5" key="1">
    <citation type="submission" date="2016-11" db="EMBL/GenBank/DDBJ databases">
        <title>Comparative genomics of Bartonella apis.</title>
        <authorList>
            <person name="Engel P."/>
        </authorList>
    </citation>
    <scope>NUCLEOTIDE SEQUENCE [LARGE SCALE GENOMIC DNA]</scope>
    <source>
        <strain evidence="4 5">BBC0122</strain>
    </source>
</reference>
<feature type="chain" id="PRO_5012979330" description="Autotransporter domain-containing protein" evidence="2">
    <location>
        <begin position="39"/>
        <end position="1417"/>
    </location>
</feature>
<keyword evidence="2" id="KW-0732">Signal</keyword>
<dbReference type="EMBL" id="CP015625">
    <property type="protein sequence ID" value="AQT47927.1"/>
    <property type="molecule type" value="Genomic_DNA"/>
</dbReference>
<sequence>MHLSSKYSPLSKVLLNAASCIVLSAVALSAMTVEEVKADELTYDGTDNSVLTADPTDINASRMSLLPRTSDETNTLTVKGVVSGQRTHWENTVAPYNVYGFASVQYDVTGNNGIDGASNTGAIVSVKDVEYDWSGAGNKATNAEQAGRLGGMGGGSVFGGLSAGAPGSTAYDGTNAALGGNGGYIKGVHVTLDNVAIHGADAGEGNSSPDDNHRGSTVGGMGGGSVFGAISIGGAGAWSTHSTADGSNGGNGGDISGNYVTLKKTDLYGGKGGNGGSKAGGSAAGFGGASVLGGVSIGGAGGTSYSGTQHNSQGGSTGVISDNHVILTDVTLTGADGGNGGSTINDNGSGGTAGFGGGIIGGGLAIAGGGGFAGGSGASNADGGNSGAIHDNELTLNHVTIKGGNAGKGGDGAPNSGGGVGGMGGGLVFGGMTIGGAGGSGYAADTSSGNGGVADYVKSNSVTLVDVTIDGGAGGAGGSSTTSGGGAGGAGGGTVFGGLSMGGAGGAGDAKSNTENSESRGGNGGSSGVVSNNIISLDHTTLNGGIGGKGGQGGGIGGIGGGSVIGGLSTGGGGGNGSNSKKYNGNGGDSGDVTNNRIKIVDSTLNGNAGGTGGSISHTITILDEEGDKSVSMGGSGGGGAGGGSVFGGISLGGAGGYGSQGGLKNGTGGNAGTVSGNIIILERVELHGGAGGAAGNIDGENNSNEGSGIRGSDGGSIYGGASVGGAGGIGYDATQTNGNGGKGGNVTNNRISLTDVTLYGTKTSPNGDHKYGVYGGVSIGGDGGFGDISNSIDKNGGKGGDAGDVSGNTIEISGKSAINKDIYGGLSQGGKAGTHFNDKNQLINSEVGFGGNANHNTVTLNGDQIVIGERDESGNVTQYGSIWGGRSLSGDGQDCLTADVFSGNTLNLNGYRGTVSGIYNFENYNWTLPTDTKNGDTVIKIAEGGTPVDLTNTKHTIAQLDAKAPRFIAGDAITLIDKSAGSWSPVSYALKQGQFIFYDTTLKQNKAGDNTAFILQINKKTDKTPDHDHDEDHDHTGDNTGGGDHTGGDNTGGNTGGGDNTGGNNGGNHNNPDQSAAQLNPQSKAYSEGRAASLAFVSQGSDVIANSMGTISSMATRADNRFNHPLYVPFIITGGSSSRYQTGSHVEIDGFNMIAGLAFGFNLEAGHKVTTGAFFEYGRGTYDTHNSFDRFASVHGDGDNDYKGGGIFARVEFAGTGLGLVKNLKPDETDGLYADASLRFGQSDGKFTAGRKFGLAEQVVDYHGSYDSTANYFGGHVTGGYVFNFDDRRALDVYGRYLWTHMESDTVKIDKEKLHFDSSTSSRIELGSRYSYQYNDWFKPYIGATYDYEFDGDVGAKAYEFDLHKPSLEGSTGIFEAGFKMNPLRDNKALTINVDGQGYVGARQGGGGGIKLKYEF</sequence>
<feature type="region of interest" description="Disordered" evidence="1">
    <location>
        <begin position="504"/>
        <end position="530"/>
    </location>
</feature>
<name>A0A1U9MIY9_9HYPH</name>
<protein>
    <recommendedName>
        <fullName evidence="3">Autotransporter domain-containing protein</fullName>
    </recommendedName>
</protein>
<dbReference type="InterPro" id="IPR036709">
    <property type="entry name" value="Autotransporte_beta_dom_sf"/>
</dbReference>
<dbReference type="SUPFAM" id="SSF103515">
    <property type="entry name" value="Autotransporter"/>
    <property type="match status" value="1"/>
</dbReference>
<evidence type="ECO:0000256" key="1">
    <source>
        <dbReference type="SAM" id="MobiDB-lite"/>
    </source>
</evidence>
<dbReference type="InterPro" id="IPR005546">
    <property type="entry name" value="Autotransporte_beta"/>
</dbReference>
<feature type="region of interest" description="Disordered" evidence="1">
    <location>
        <begin position="201"/>
        <end position="220"/>
    </location>
</feature>
<feature type="signal peptide" evidence="2">
    <location>
        <begin position="1"/>
        <end position="38"/>
    </location>
</feature>
<feature type="compositionally biased region" description="Low complexity" evidence="1">
    <location>
        <begin position="509"/>
        <end position="520"/>
    </location>
</feature>
<proteinExistence type="predicted"/>
<gene>
    <name evidence="4" type="ORF">BBC0122_018290</name>
</gene>
<evidence type="ECO:0000313" key="5">
    <source>
        <dbReference type="Proteomes" id="UP000189632"/>
    </source>
</evidence>
<evidence type="ECO:0000259" key="3">
    <source>
        <dbReference type="PROSITE" id="PS51208"/>
    </source>
</evidence>
<dbReference type="PROSITE" id="PS51208">
    <property type="entry name" value="AUTOTRANSPORTER"/>
    <property type="match status" value="1"/>
</dbReference>
<feature type="compositionally biased region" description="Polar residues" evidence="1">
    <location>
        <begin position="1073"/>
        <end position="1085"/>
    </location>
</feature>
<feature type="region of interest" description="Disordered" evidence="1">
    <location>
        <begin position="572"/>
        <end position="591"/>
    </location>
</feature>
<feature type="region of interest" description="Disordered" evidence="1">
    <location>
        <begin position="693"/>
        <end position="714"/>
    </location>
</feature>
<evidence type="ECO:0000256" key="2">
    <source>
        <dbReference type="SAM" id="SignalP"/>
    </source>
</evidence>
<keyword evidence="5" id="KW-1185">Reference proteome</keyword>